<dbReference type="Gene3D" id="1.10.1060.10">
    <property type="entry name" value="Alpha-helical ferredoxin"/>
    <property type="match status" value="1"/>
</dbReference>
<evidence type="ECO:0000259" key="2">
    <source>
        <dbReference type="Pfam" id="PF14691"/>
    </source>
</evidence>
<dbReference type="EnsemblBacteria" id="ABF41797">
    <property type="protein sequence ID" value="ABF41797"/>
    <property type="gene ID" value="Acid345_2796"/>
</dbReference>
<dbReference type="GO" id="GO:0051536">
    <property type="term" value="F:iron-sulfur cluster binding"/>
    <property type="evidence" value="ECO:0007669"/>
    <property type="project" value="InterPro"/>
</dbReference>
<dbReference type="Gene3D" id="3.40.50.720">
    <property type="entry name" value="NAD(P)-binding Rossmann-like Domain"/>
    <property type="match status" value="1"/>
</dbReference>
<evidence type="ECO:0000313" key="4">
    <source>
        <dbReference type="Proteomes" id="UP000002432"/>
    </source>
</evidence>
<dbReference type="GO" id="GO:0016491">
    <property type="term" value="F:oxidoreductase activity"/>
    <property type="evidence" value="ECO:0007669"/>
    <property type="project" value="UniProtKB-KW"/>
</dbReference>
<dbReference type="Pfam" id="PF07992">
    <property type="entry name" value="Pyr_redox_2"/>
    <property type="match status" value="1"/>
</dbReference>
<dbReference type="Pfam" id="PF14691">
    <property type="entry name" value="Fer4_20"/>
    <property type="match status" value="1"/>
</dbReference>
<feature type="domain" description="FAD/NAD(P)-binding" evidence="1">
    <location>
        <begin position="148"/>
        <end position="452"/>
    </location>
</feature>
<organism evidence="3 4">
    <name type="scientific">Koribacter versatilis (strain Ellin345)</name>
    <dbReference type="NCBI Taxonomy" id="204669"/>
    <lineage>
        <taxon>Bacteria</taxon>
        <taxon>Pseudomonadati</taxon>
        <taxon>Acidobacteriota</taxon>
        <taxon>Terriglobia</taxon>
        <taxon>Terriglobales</taxon>
        <taxon>Candidatus Korobacteraceae</taxon>
        <taxon>Candidatus Korobacter</taxon>
    </lineage>
</organism>
<dbReference type="PRINTS" id="PR00411">
    <property type="entry name" value="PNDRDTASEI"/>
</dbReference>
<dbReference type="InterPro" id="IPR036188">
    <property type="entry name" value="FAD/NAD-bd_sf"/>
</dbReference>
<dbReference type="OrthoDB" id="9803192at2"/>
<dbReference type="AlphaFoldDB" id="Q1IMV3"/>
<dbReference type="EMBL" id="CP000360">
    <property type="protein sequence ID" value="ABF41797.1"/>
    <property type="molecule type" value="Genomic_DNA"/>
</dbReference>
<dbReference type="PRINTS" id="PR00368">
    <property type="entry name" value="FADPNR"/>
</dbReference>
<dbReference type="PANTHER" id="PTHR42783">
    <property type="entry name" value="GLUTAMATE SYNTHASE [NADPH] SMALL CHAIN"/>
    <property type="match status" value="1"/>
</dbReference>
<sequence length="477" mass="51320">MPPIKRNPKAPRQIPPEVAPNVRVQGGAVEVAGGFTTEQAQVESLRCLNCKDAKCVEACPLHIDIKSFIQHIVLGDVASAFDKISERSPFPGICGRVCQHELFCESACLLGKKLDPVAIGSLERFCSDHHRQFNGKAPVVKANPTGPKIAMVGSGPASLMASFVLAQRGYRVTVFEALHRLGGVLIYGVPPFRLPREILDSEIARLEAMGVKFETDVIVGNSVTLEELFHEEGFEAVFLGTGAGLPFMLNIPGENLIGVYTANEFLTRINLMNANETGADTPVNIGKHTVVIGGGNSAMDAARWSKRLGADTTILFRRGRAELRARAEEIEHAEQEGIKFEFLGAPVALFGDENGWLNEMECIRMKLGEPDSSGRPSPVPIEGSNYRIPVDTVIAAVGQAPNPTLQRTTPQLITNRGKIVVDVNRQTNMDKVFAGGDVVRGGSTVILAMSDGLAAADAIDKALKLQQKEVEIVGAEA</sequence>
<dbReference type="STRING" id="204669.Acid345_2796"/>
<dbReference type="Proteomes" id="UP000002432">
    <property type="component" value="Chromosome"/>
</dbReference>
<dbReference type="InterPro" id="IPR009051">
    <property type="entry name" value="Helical_ferredxn"/>
</dbReference>
<dbReference type="HOGENOM" id="CLU_000422_3_3_0"/>
<keyword evidence="4" id="KW-1185">Reference proteome</keyword>
<name>Q1IMV3_KORVE</name>
<feature type="domain" description="Dihydroprymidine dehydrogenase" evidence="2">
    <location>
        <begin position="29"/>
        <end position="132"/>
    </location>
</feature>
<dbReference type="Gene3D" id="3.50.50.60">
    <property type="entry name" value="FAD/NAD(P)-binding domain"/>
    <property type="match status" value="1"/>
</dbReference>
<dbReference type="InterPro" id="IPR023753">
    <property type="entry name" value="FAD/NAD-binding_dom"/>
</dbReference>
<dbReference type="SUPFAM" id="SSF46548">
    <property type="entry name" value="alpha-helical ferredoxin"/>
    <property type="match status" value="1"/>
</dbReference>
<dbReference type="RefSeq" id="WP_011523598.1">
    <property type="nucleotide sequence ID" value="NC_008009.1"/>
</dbReference>
<dbReference type="NCBIfam" id="TIGR01316">
    <property type="entry name" value="gltA"/>
    <property type="match status" value="1"/>
</dbReference>
<dbReference type="eggNOG" id="COG0493">
    <property type="taxonomic scope" value="Bacteria"/>
</dbReference>
<reference evidence="3 4" key="1">
    <citation type="journal article" date="2009" name="Appl. Environ. Microbiol.">
        <title>Three genomes from the phylum Acidobacteria provide insight into the lifestyles of these microorganisms in soils.</title>
        <authorList>
            <person name="Ward N.L."/>
            <person name="Challacombe J.F."/>
            <person name="Janssen P.H."/>
            <person name="Henrissat B."/>
            <person name="Coutinho P.M."/>
            <person name="Wu M."/>
            <person name="Xie G."/>
            <person name="Haft D.H."/>
            <person name="Sait M."/>
            <person name="Badger J."/>
            <person name="Barabote R.D."/>
            <person name="Bradley B."/>
            <person name="Brettin T.S."/>
            <person name="Brinkac L.M."/>
            <person name="Bruce D."/>
            <person name="Creasy T."/>
            <person name="Daugherty S.C."/>
            <person name="Davidsen T.M."/>
            <person name="DeBoy R.T."/>
            <person name="Detter J.C."/>
            <person name="Dodson R.J."/>
            <person name="Durkin A.S."/>
            <person name="Ganapathy A."/>
            <person name="Gwinn-Giglio M."/>
            <person name="Han C.S."/>
            <person name="Khouri H."/>
            <person name="Kiss H."/>
            <person name="Kothari S.P."/>
            <person name="Madupu R."/>
            <person name="Nelson K.E."/>
            <person name="Nelson W.C."/>
            <person name="Paulsen I."/>
            <person name="Penn K."/>
            <person name="Ren Q."/>
            <person name="Rosovitz M.J."/>
            <person name="Selengut J.D."/>
            <person name="Shrivastava S."/>
            <person name="Sullivan S.A."/>
            <person name="Tapia R."/>
            <person name="Thompson L.S."/>
            <person name="Watkins K.L."/>
            <person name="Yang Q."/>
            <person name="Yu C."/>
            <person name="Zafar N."/>
            <person name="Zhou L."/>
            <person name="Kuske C.R."/>
        </authorList>
    </citation>
    <scope>NUCLEOTIDE SEQUENCE [LARGE SCALE GENOMIC DNA]</scope>
    <source>
        <strain evidence="3 4">Ellin345</strain>
    </source>
</reference>
<evidence type="ECO:0000259" key="1">
    <source>
        <dbReference type="Pfam" id="PF07992"/>
    </source>
</evidence>
<dbReference type="KEGG" id="aba:Acid345_2796"/>
<dbReference type="InterPro" id="IPR006004">
    <property type="entry name" value="SudA-like"/>
</dbReference>
<dbReference type="SUPFAM" id="SSF51971">
    <property type="entry name" value="Nucleotide-binding domain"/>
    <property type="match status" value="1"/>
</dbReference>
<evidence type="ECO:0000313" key="3">
    <source>
        <dbReference type="EMBL" id="ABF41797.1"/>
    </source>
</evidence>
<keyword evidence="3" id="KW-0560">Oxidoreductase</keyword>
<protein>
    <submittedName>
        <fullName evidence="3">Sulfide dehydrogenase (Flavoprotein) subunit SudA</fullName>
        <ecNumber evidence="3">1.8.1.-</ecNumber>
    </submittedName>
</protein>
<accession>Q1IMV3</accession>
<dbReference type="PANTHER" id="PTHR42783:SF3">
    <property type="entry name" value="GLUTAMATE SYNTHASE [NADPH] SMALL CHAIN-RELATED"/>
    <property type="match status" value="1"/>
</dbReference>
<gene>
    <name evidence="3" type="ordered locus">Acid345_2796</name>
</gene>
<dbReference type="InterPro" id="IPR028261">
    <property type="entry name" value="DPD_II"/>
</dbReference>
<proteinExistence type="predicted"/>
<dbReference type="EC" id="1.8.1.-" evidence="3"/>